<keyword evidence="2" id="KW-1185">Reference proteome</keyword>
<reference evidence="2" key="1">
    <citation type="journal article" date="2023" name="Nat. Plants">
        <title>Single-cell RNA sequencing provides a high-resolution roadmap for understanding the multicellular compartmentation of specialized metabolism.</title>
        <authorList>
            <person name="Sun S."/>
            <person name="Shen X."/>
            <person name="Li Y."/>
            <person name="Li Y."/>
            <person name="Wang S."/>
            <person name="Li R."/>
            <person name="Zhang H."/>
            <person name="Shen G."/>
            <person name="Guo B."/>
            <person name="Wei J."/>
            <person name="Xu J."/>
            <person name="St-Pierre B."/>
            <person name="Chen S."/>
            <person name="Sun C."/>
        </authorList>
    </citation>
    <scope>NUCLEOTIDE SEQUENCE [LARGE SCALE GENOMIC DNA]</scope>
</reference>
<evidence type="ECO:0000313" key="1">
    <source>
        <dbReference type="EMBL" id="KAI5667771.1"/>
    </source>
</evidence>
<name>A0ACC0B541_CATRO</name>
<protein>
    <submittedName>
        <fullName evidence="1">Uncharacterized protein</fullName>
    </submittedName>
</protein>
<proteinExistence type="predicted"/>
<sequence length="199" mass="22379">MALAYIFLVSPVEPELHSDSGEWIHLKRGLLPWRTWPNWSTWTLYHALQWDDRLVESQEGLETNVGPKVDLVVLGKRLFGNRALVIDIDYKMPKFDSDDLVVGSEPCPTSSTMALCVSLHSGVKAALICLDSLRLPSCTRNPNIGSKRLEDTLFSHSWPSGRVGGITGKKISKKEEGRGERDGCAYEEARESERRKGRR</sequence>
<comment type="caution">
    <text evidence="1">The sequence shown here is derived from an EMBL/GenBank/DDBJ whole genome shotgun (WGS) entry which is preliminary data.</text>
</comment>
<accession>A0ACC0B541</accession>
<dbReference type="Proteomes" id="UP001060085">
    <property type="component" value="Linkage Group LG04"/>
</dbReference>
<gene>
    <name evidence="1" type="ORF">M9H77_17624</name>
</gene>
<dbReference type="EMBL" id="CM044704">
    <property type="protein sequence ID" value="KAI5667771.1"/>
    <property type="molecule type" value="Genomic_DNA"/>
</dbReference>
<evidence type="ECO:0000313" key="2">
    <source>
        <dbReference type="Proteomes" id="UP001060085"/>
    </source>
</evidence>
<organism evidence="1 2">
    <name type="scientific">Catharanthus roseus</name>
    <name type="common">Madagascar periwinkle</name>
    <name type="synonym">Vinca rosea</name>
    <dbReference type="NCBI Taxonomy" id="4058"/>
    <lineage>
        <taxon>Eukaryota</taxon>
        <taxon>Viridiplantae</taxon>
        <taxon>Streptophyta</taxon>
        <taxon>Embryophyta</taxon>
        <taxon>Tracheophyta</taxon>
        <taxon>Spermatophyta</taxon>
        <taxon>Magnoliopsida</taxon>
        <taxon>eudicotyledons</taxon>
        <taxon>Gunneridae</taxon>
        <taxon>Pentapetalae</taxon>
        <taxon>asterids</taxon>
        <taxon>lamiids</taxon>
        <taxon>Gentianales</taxon>
        <taxon>Apocynaceae</taxon>
        <taxon>Rauvolfioideae</taxon>
        <taxon>Vinceae</taxon>
        <taxon>Catharanthinae</taxon>
        <taxon>Catharanthus</taxon>
    </lineage>
</organism>